<reference evidence="2" key="1">
    <citation type="journal article" date="2023" name="Science">
        <title>Genome structures resolve the early diversification of teleost fishes.</title>
        <authorList>
            <person name="Parey E."/>
            <person name="Louis A."/>
            <person name="Montfort J."/>
            <person name="Bouchez O."/>
            <person name="Roques C."/>
            <person name="Iampietro C."/>
            <person name="Lluch J."/>
            <person name="Castinel A."/>
            <person name="Donnadieu C."/>
            <person name="Desvignes T."/>
            <person name="Floi Bucao C."/>
            <person name="Jouanno E."/>
            <person name="Wen M."/>
            <person name="Mejri S."/>
            <person name="Dirks R."/>
            <person name="Jansen H."/>
            <person name="Henkel C."/>
            <person name="Chen W.J."/>
            <person name="Zahm M."/>
            <person name="Cabau C."/>
            <person name="Klopp C."/>
            <person name="Thompson A.W."/>
            <person name="Robinson-Rechavi M."/>
            <person name="Braasch I."/>
            <person name="Lecointre G."/>
            <person name="Bobe J."/>
            <person name="Postlethwait J.H."/>
            <person name="Berthelot C."/>
            <person name="Roest Crollius H."/>
            <person name="Guiguen Y."/>
        </authorList>
    </citation>
    <scope>NUCLEOTIDE SEQUENCE</scope>
    <source>
        <strain evidence="2">NC1722</strain>
    </source>
</reference>
<dbReference type="GO" id="GO:0003824">
    <property type="term" value="F:catalytic activity"/>
    <property type="evidence" value="ECO:0007669"/>
    <property type="project" value="InterPro"/>
</dbReference>
<gene>
    <name evidence="2" type="ORF">AAFF_G00431450</name>
</gene>
<organism evidence="2 3">
    <name type="scientific">Aldrovandia affinis</name>
    <dbReference type="NCBI Taxonomy" id="143900"/>
    <lineage>
        <taxon>Eukaryota</taxon>
        <taxon>Metazoa</taxon>
        <taxon>Chordata</taxon>
        <taxon>Craniata</taxon>
        <taxon>Vertebrata</taxon>
        <taxon>Euteleostomi</taxon>
        <taxon>Actinopterygii</taxon>
        <taxon>Neopterygii</taxon>
        <taxon>Teleostei</taxon>
        <taxon>Notacanthiformes</taxon>
        <taxon>Halosauridae</taxon>
        <taxon>Aldrovandia</taxon>
    </lineage>
</organism>
<protein>
    <recommendedName>
        <fullName evidence="1">Endonuclease/exonuclease/phosphatase domain-containing protein</fullName>
    </recommendedName>
</protein>
<dbReference type="EMBL" id="JAINUG010000093">
    <property type="protein sequence ID" value="KAJ8398068.1"/>
    <property type="molecule type" value="Genomic_DNA"/>
</dbReference>
<dbReference type="Proteomes" id="UP001221898">
    <property type="component" value="Unassembled WGS sequence"/>
</dbReference>
<dbReference type="SUPFAM" id="SSF56219">
    <property type="entry name" value="DNase I-like"/>
    <property type="match status" value="1"/>
</dbReference>
<dbReference type="InterPro" id="IPR005135">
    <property type="entry name" value="Endo/exonuclease/phosphatase"/>
</dbReference>
<accession>A0AAD7WIH7</accession>
<dbReference type="Gene3D" id="3.60.10.10">
    <property type="entry name" value="Endonuclease/exonuclease/phosphatase"/>
    <property type="match status" value="1"/>
</dbReference>
<keyword evidence="3" id="KW-1185">Reference proteome</keyword>
<name>A0AAD7WIH7_9TELE</name>
<sequence length="305" mass="34392">MTTLIERSHEKYGSIMLAKNGTIAESTSKSDENNIEVLTTELRGVTITSVYKPPPIPMEMPEIPSSRKPKIVIGDFNSHSTQWGYTNNNADGDAVETWAENSQLNLIHDAKQPKSFNSGRWRAGYNPDIVFVSRKIAGLSKKLVLEPLPRTQHRPISITINAAITPATVPFRRRFNFGKANWPGFQEDLERKIAHLPADPKNYDKCTKLVHKATRKNIPRGCHTQYIPGLDAPSTELYERYQQLYESDPFAESTTVELNTSINTLKTGKAIGLDNIFTEEIKHFGPLMRKPVEVRTAETLATFKR</sequence>
<evidence type="ECO:0000313" key="2">
    <source>
        <dbReference type="EMBL" id="KAJ8398068.1"/>
    </source>
</evidence>
<dbReference type="PANTHER" id="PTHR36688">
    <property type="entry name" value="ENDO/EXONUCLEASE/PHOSPHATASE DOMAIN-CONTAINING PROTEIN"/>
    <property type="match status" value="1"/>
</dbReference>
<dbReference type="AlphaFoldDB" id="A0AAD7WIH7"/>
<dbReference type="Pfam" id="PF14529">
    <property type="entry name" value="Exo_endo_phos_2"/>
    <property type="match status" value="1"/>
</dbReference>
<evidence type="ECO:0000259" key="1">
    <source>
        <dbReference type="Pfam" id="PF14529"/>
    </source>
</evidence>
<evidence type="ECO:0000313" key="3">
    <source>
        <dbReference type="Proteomes" id="UP001221898"/>
    </source>
</evidence>
<dbReference type="InterPro" id="IPR036691">
    <property type="entry name" value="Endo/exonu/phosph_ase_sf"/>
</dbReference>
<feature type="domain" description="Endonuclease/exonuclease/phosphatase" evidence="1">
    <location>
        <begin position="60"/>
        <end position="143"/>
    </location>
</feature>
<dbReference type="InterPro" id="IPR052560">
    <property type="entry name" value="RdDP_mobile_element"/>
</dbReference>
<proteinExistence type="predicted"/>
<comment type="caution">
    <text evidence="2">The sequence shown here is derived from an EMBL/GenBank/DDBJ whole genome shotgun (WGS) entry which is preliminary data.</text>
</comment>
<dbReference type="PANTHER" id="PTHR36688:SF1">
    <property type="entry name" value="ENDONUCLEASE_EXONUCLEASE_PHOSPHATASE DOMAIN-CONTAINING PROTEIN"/>
    <property type="match status" value="1"/>
</dbReference>